<reference evidence="1 2" key="1">
    <citation type="journal article" date="2024" name="Chem. Sci.">
        <title>Discovery of megapolipeptins by genome mining of a Burkholderiales bacteria collection.</title>
        <authorList>
            <person name="Paulo B.S."/>
            <person name="Recchia M.J.J."/>
            <person name="Lee S."/>
            <person name="Fergusson C.H."/>
            <person name="Romanowski S.B."/>
            <person name="Hernandez A."/>
            <person name="Krull N."/>
            <person name="Liu D.Y."/>
            <person name="Cavanagh H."/>
            <person name="Bos A."/>
            <person name="Gray C.A."/>
            <person name="Murphy B.T."/>
            <person name="Linington R.G."/>
            <person name="Eustaquio A.S."/>
        </authorList>
    </citation>
    <scope>NUCLEOTIDE SEQUENCE [LARGE SCALE GENOMIC DNA]</scope>
    <source>
        <strain evidence="1 2">RL17-338-BIC-A</strain>
    </source>
</reference>
<evidence type="ECO:0000313" key="2">
    <source>
        <dbReference type="Proteomes" id="UP001629432"/>
    </source>
</evidence>
<comment type="caution">
    <text evidence="1">The sequence shown here is derived from an EMBL/GenBank/DDBJ whole genome shotgun (WGS) entry which is preliminary data.</text>
</comment>
<protein>
    <submittedName>
        <fullName evidence="1">Uncharacterized protein</fullName>
    </submittedName>
</protein>
<sequence length="112" mass="12373">MSHEKRLEEAHPERVPEPLLTLAKYLERSLDKATSIVMTRHTTSACTVHLGDPSGPLEDLMQIDTITTLFENDILESTSSGANQMHIGGQLYRFVRSFTRVGDAAAVVFSAD</sequence>
<organism evidence="1 2">
    <name type="scientific">Paraburkholderia metrosideri</name>
    <dbReference type="NCBI Taxonomy" id="580937"/>
    <lineage>
        <taxon>Bacteria</taxon>
        <taxon>Pseudomonadati</taxon>
        <taxon>Pseudomonadota</taxon>
        <taxon>Betaproteobacteria</taxon>
        <taxon>Burkholderiales</taxon>
        <taxon>Burkholderiaceae</taxon>
        <taxon>Paraburkholderia</taxon>
    </lineage>
</organism>
<keyword evidence="2" id="KW-1185">Reference proteome</keyword>
<dbReference type="EMBL" id="JAQQCF010000046">
    <property type="protein sequence ID" value="MFM0641679.1"/>
    <property type="molecule type" value="Genomic_DNA"/>
</dbReference>
<dbReference type="Proteomes" id="UP001629432">
    <property type="component" value="Unassembled WGS sequence"/>
</dbReference>
<gene>
    <name evidence="1" type="ORF">PQQ63_33850</name>
</gene>
<proteinExistence type="predicted"/>
<evidence type="ECO:0000313" key="1">
    <source>
        <dbReference type="EMBL" id="MFM0641679.1"/>
    </source>
</evidence>
<dbReference type="RefSeq" id="WP_408340259.1">
    <property type="nucleotide sequence ID" value="NZ_JAQQCF010000046.1"/>
</dbReference>
<name>A0ABW9E423_9BURK</name>
<accession>A0ABW9E423</accession>